<dbReference type="SMART" id="SM00360">
    <property type="entry name" value="RRM"/>
    <property type="match status" value="2"/>
</dbReference>
<feature type="domain" description="RRM" evidence="7">
    <location>
        <begin position="147"/>
        <end position="235"/>
    </location>
</feature>
<dbReference type="InterPro" id="IPR012677">
    <property type="entry name" value="Nucleotide-bd_a/b_plait_sf"/>
</dbReference>
<gene>
    <name evidence="8" type="ORF">THAPSDRAFT_268839</name>
</gene>
<keyword evidence="2" id="KW-0507">mRNA processing</keyword>
<dbReference type="CDD" id="cd12281">
    <property type="entry name" value="RRM1_TatSF1_like"/>
    <property type="match status" value="1"/>
</dbReference>
<reference evidence="8 9" key="1">
    <citation type="journal article" date="2004" name="Science">
        <title>The genome of the diatom Thalassiosira pseudonana: ecology, evolution, and metabolism.</title>
        <authorList>
            <person name="Armbrust E.V."/>
            <person name="Berges J.A."/>
            <person name="Bowler C."/>
            <person name="Green B.R."/>
            <person name="Martinez D."/>
            <person name="Putnam N.H."/>
            <person name="Zhou S."/>
            <person name="Allen A.E."/>
            <person name="Apt K.E."/>
            <person name="Bechner M."/>
            <person name="Brzezinski M.A."/>
            <person name="Chaal B.K."/>
            <person name="Chiovitti A."/>
            <person name="Davis A.K."/>
            <person name="Demarest M.S."/>
            <person name="Detter J.C."/>
            <person name="Glavina T."/>
            <person name="Goodstein D."/>
            <person name="Hadi M.Z."/>
            <person name="Hellsten U."/>
            <person name="Hildebrand M."/>
            <person name="Jenkins B.D."/>
            <person name="Jurka J."/>
            <person name="Kapitonov V.V."/>
            <person name="Kroger N."/>
            <person name="Lau W.W."/>
            <person name="Lane T.W."/>
            <person name="Larimer F.W."/>
            <person name="Lippmeier J.C."/>
            <person name="Lucas S."/>
            <person name="Medina M."/>
            <person name="Montsant A."/>
            <person name="Obornik M."/>
            <person name="Parker M.S."/>
            <person name="Palenik B."/>
            <person name="Pazour G.J."/>
            <person name="Richardson P.M."/>
            <person name="Rynearson T.A."/>
            <person name="Saito M.A."/>
            <person name="Schwartz D.C."/>
            <person name="Thamatrakoln K."/>
            <person name="Valentin K."/>
            <person name="Vardi A."/>
            <person name="Wilkerson F.P."/>
            <person name="Rokhsar D.S."/>
        </authorList>
    </citation>
    <scope>NUCLEOTIDE SEQUENCE [LARGE SCALE GENOMIC DNA]</scope>
    <source>
        <strain evidence="8 9">CCMP1335</strain>
    </source>
</reference>
<dbReference type="EMBL" id="CM000642">
    <property type="protein sequence ID" value="EED91854.1"/>
    <property type="molecule type" value="Genomic_DNA"/>
</dbReference>
<dbReference type="PaxDb" id="35128-Thaps268839"/>
<dbReference type="InterPro" id="IPR035979">
    <property type="entry name" value="RBD_domain_sf"/>
</dbReference>
<evidence type="ECO:0000313" key="8">
    <source>
        <dbReference type="EMBL" id="EED91854.1"/>
    </source>
</evidence>
<comment type="similarity">
    <text evidence="1">Belongs to the HTATSF1 family.</text>
</comment>
<keyword evidence="3" id="KW-0677">Repeat</keyword>
<dbReference type="CDD" id="cd12282">
    <property type="entry name" value="RRM2_TatSF1_like"/>
    <property type="match status" value="1"/>
</dbReference>
<dbReference type="GO" id="GO:0000398">
    <property type="term" value="P:mRNA splicing, via spliceosome"/>
    <property type="evidence" value="ECO:0007669"/>
    <property type="project" value="InterPro"/>
</dbReference>
<dbReference type="InParanoid" id="B8C201"/>
<dbReference type="FunCoup" id="B8C201">
    <property type="interactions" value="3"/>
</dbReference>
<evidence type="ECO:0000256" key="6">
    <source>
        <dbReference type="PROSITE-ProRule" id="PRU00176"/>
    </source>
</evidence>
<evidence type="ECO:0000313" key="9">
    <source>
        <dbReference type="Proteomes" id="UP000001449"/>
    </source>
</evidence>
<evidence type="ECO:0000259" key="7">
    <source>
        <dbReference type="PROSITE" id="PS50102"/>
    </source>
</evidence>
<dbReference type="OMA" id="IVISKPM"/>
<name>B8C201_THAPS</name>
<dbReference type="InterPro" id="IPR000504">
    <property type="entry name" value="RRM_dom"/>
</dbReference>
<dbReference type="AlphaFoldDB" id="B8C201"/>
<evidence type="ECO:0000256" key="2">
    <source>
        <dbReference type="ARBA" id="ARBA00022664"/>
    </source>
</evidence>
<dbReference type="PROSITE" id="PS50102">
    <property type="entry name" value="RRM"/>
    <property type="match status" value="2"/>
</dbReference>
<evidence type="ECO:0000256" key="1">
    <source>
        <dbReference type="ARBA" id="ARBA00007747"/>
    </source>
</evidence>
<dbReference type="Gene3D" id="3.30.70.330">
    <property type="match status" value="2"/>
</dbReference>
<evidence type="ECO:0000256" key="5">
    <source>
        <dbReference type="ARBA" id="ARBA00023187"/>
    </source>
</evidence>
<evidence type="ECO:0000256" key="3">
    <source>
        <dbReference type="ARBA" id="ARBA00022737"/>
    </source>
</evidence>
<dbReference type="GO" id="GO:0005684">
    <property type="term" value="C:U2-type spliceosomal complex"/>
    <property type="evidence" value="ECO:0007669"/>
    <property type="project" value="UniProtKB-ARBA"/>
</dbReference>
<proteinExistence type="inferred from homology"/>
<evidence type="ECO:0000256" key="4">
    <source>
        <dbReference type="ARBA" id="ARBA00022884"/>
    </source>
</evidence>
<reference evidence="8 9" key="2">
    <citation type="journal article" date="2008" name="Nature">
        <title>The Phaeodactylum genome reveals the evolutionary history of diatom genomes.</title>
        <authorList>
            <person name="Bowler C."/>
            <person name="Allen A.E."/>
            <person name="Badger J.H."/>
            <person name="Grimwood J."/>
            <person name="Jabbari K."/>
            <person name="Kuo A."/>
            <person name="Maheswari U."/>
            <person name="Martens C."/>
            <person name="Maumus F."/>
            <person name="Otillar R.P."/>
            <person name="Rayko E."/>
            <person name="Salamov A."/>
            <person name="Vandepoele K."/>
            <person name="Beszteri B."/>
            <person name="Gruber A."/>
            <person name="Heijde M."/>
            <person name="Katinka M."/>
            <person name="Mock T."/>
            <person name="Valentin K."/>
            <person name="Verret F."/>
            <person name="Berges J.A."/>
            <person name="Brownlee C."/>
            <person name="Cadoret J.P."/>
            <person name="Chiovitti A."/>
            <person name="Choi C.J."/>
            <person name="Coesel S."/>
            <person name="De Martino A."/>
            <person name="Detter J.C."/>
            <person name="Durkin C."/>
            <person name="Falciatore A."/>
            <person name="Fournet J."/>
            <person name="Haruta M."/>
            <person name="Huysman M.J."/>
            <person name="Jenkins B.D."/>
            <person name="Jiroutova K."/>
            <person name="Jorgensen R.E."/>
            <person name="Joubert Y."/>
            <person name="Kaplan A."/>
            <person name="Kroger N."/>
            <person name="Kroth P.G."/>
            <person name="La Roche J."/>
            <person name="Lindquist E."/>
            <person name="Lommer M."/>
            <person name="Martin-Jezequel V."/>
            <person name="Lopez P.J."/>
            <person name="Lucas S."/>
            <person name="Mangogna M."/>
            <person name="McGinnis K."/>
            <person name="Medlin L.K."/>
            <person name="Montsant A."/>
            <person name="Oudot-Le Secq M.P."/>
            <person name="Napoli C."/>
            <person name="Obornik M."/>
            <person name="Parker M.S."/>
            <person name="Petit J.L."/>
            <person name="Porcel B.M."/>
            <person name="Poulsen N."/>
            <person name="Robison M."/>
            <person name="Rychlewski L."/>
            <person name="Rynearson T.A."/>
            <person name="Schmutz J."/>
            <person name="Shapiro H."/>
            <person name="Siaut M."/>
            <person name="Stanley M."/>
            <person name="Sussman M.R."/>
            <person name="Taylor A.R."/>
            <person name="Vardi A."/>
            <person name="von Dassow P."/>
            <person name="Vyverman W."/>
            <person name="Willis A."/>
            <person name="Wyrwicz L.S."/>
            <person name="Rokhsar D.S."/>
            <person name="Weissenbach J."/>
            <person name="Armbrust E.V."/>
            <person name="Green B.R."/>
            <person name="Van de Peer Y."/>
            <person name="Grigoriev I.V."/>
        </authorList>
    </citation>
    <scope>NUCLEOTIDE SEQUENCE [LARGE SCALE GENOMIC DNA]</scope>
    <source>
        <strain evidence="8 9">CCMP1335</strain>
    </source>
</reference>
<keyword evidence="4 6" id="KW-0694">RNA-binding</keyword>
<dbReference type="GO" id="GO:0003723">
    <property type="term" value="F:RNA binding"/>
    <property type="evidence" value="ECO:0007669"/>
    <property type="project" value="UniProtKB-UniRule"/>
</dbReference>
<dbReference type="SUPFAM" id="SSF54928">
    <property type="entry name" value="RNA-binding domain, RBD"/>
    <property type="match status" value="1"/>
</dbReference>
<dbReference type="Proteomes" id="UP000001449">
    <property type="component" value="Chromosome 5"/>
</dbReference>
<accession>B8C201</accession>
<dbReference type="RefSeq" id="XP_002290102.1">
    <property type="nucleotide sequence ID" value="XM_002290066.1"/>
</dbReference>
<dbReference type="eggNOG" id="KOG1548">
    <property type="taxonomic scope" value="Eukaryota"/>
</dbReference>
<keyword evidence="9" id="KW-1185">Reference proteome</keyword>
<keyword evidence="5" id="KW-0508">mRNA splicing</keyword>
<dbReference type="FunFam" id="3.30.70.330:FF:000105">
    <property type="entry name" value="HIV Tat-specific factor 1 homolog"/>
    <property type="match status" value="1"/>
</dbReference>
<dbReference type="InterPro" id="IPR034393">
    <property type="entry name" value="TatSF1-like"/>
</dbReference>
<dbReference type="PANTHER" id="PTHR15608:SF0">
    <property type="entry name" value="HIV TAT-SPECIFIC FACTOR 1"/>
    <property type="match status" value="1"/>
</dbReference>
<dbReference type="InterPro" id="IPR034392">
    <property type="entry name" value="TatSF1-like_RRM1"/>
</dbReference>
<feature type="domain" description="RRM" evidence="7">
    <location>
        <begin position="3"/>
        <end position="94"/>
    </location>
</feature>
<dbReference type="GeneID" id="7451743"/>
<organism evidence="8 9">
    <name type="scientific">Thalassiosira pseudonana</name>
    <name type="common">Marine diatom</name>
    <name type="synonym">Cyclotella nana</name>
    <dbReference type="NCBI Taxonomy" id="35128"/>
    <lineage>
        <taxon>Eukaryota</taxon>
        <taxon>Sar</taxon>
        <taxon>Stramenopiles</taxon>
        <taxon>Ochrophyta</taxon>
        <taxon>Bacillariophyta</taxon>
        <taxon>Coscinodiscophyceae</taxon>
        <taxon>Thalassiosirophycidae</taxon>
        <taxon>Thalassiosirales</taxon>
        <taxon>Thalassiosiraceae</taxon>
        <taxon>Thalassiosira</taxon>
    </lineage>
</organism>
<protein>
    <submittedName>
        <fullName evidence="8">RNA binding protein</fullName>
    </submittedName>
</protein>
<dbReference type="STRING" id="35128.B8C201"/>
<dbReference type="KEGG" id="tps:THAPSDRAFT_268839"/>
<dbReference type="Pfam" id="PF00076">
    <property type="entry name" value="RRM_1"/>
    <property type="match status" value="1"/>
</dbReference>
<dbReference type="PANTHER" id="PTHR15608">
    <property type="entry name" value="SPLICING FACTOR U2AF-ASSOCIATED PROTEIN 2"/>
    <property type="match status" value="1"/>
</dbReference>
<sequence>MKCWVYVTGLPKDTDEEEVAAYFSKVGILDLDPESQKPKVKLYREKKDKKGTGPLKGDASICYARAESVDLALQILDENLFRDGATLSVQRAKFEQQGGDFENGSNNNGRRMVSEAKRKVARLAALQAVGWDEGENGRIAGGLKGLRIVVLMNMFDPKELEKDENDEKLRRLEKEVHLECQEIGVVEKITVFSKHPAGVIIVKFEKPNDASDAVSKFNGEIRPNGRKVEAHYWDGVTDYTVRDAEKEAKDAEQRLDQFGDWLENQELPEEFQLKVEGVE</sequence>
<dbReference type="HOGENOM" id="CLU_026945_0_0_1"/>